<dbReference type="CDD" id="cd03257">
    <property type="entry name" value="ABC_NikE_OppD_transporters"/>
    <property type="match status" value="2"/>
</dbReference>
<proteinExistence type="inferred from homology"/>
<dbReference type="Proteomes" id="UP000218437">
    <property type="component" value="Chromosome"/>
</dbReference>
<dbReference type="GO" id="GO:0016887">
    <property type="term" value="F:ATP hydrolysis activity"/>
    <property type="evidence" value="ECO:0007669"/>
    <property type="project" value="InterPro"/>
</dbReference>
<dbReference type="PANTHER" id="PTHR43776:SF7">
    <property type="entry name" value="D,D-DIPEPTIDE TRANSPORT ATP-BINDING PROTEIN DDPF-RELATED"/>
    <property type="match status" value="1"/>
</dbReference>
<protein>
    <submittedName>
        <fullName evidence="7">ABC transporter ATP-binding protein</fullName>
    </submittedName>
</protein>
<evidence type="ECO:0000256" key="1">
    <source>
        <dbReference type="ARBA" id="ARBA00005417"/>
    </source>
</evidence>
<sequence>MDQNNLLEVRDLRVTFRLDKKTTFEAVKGISFNVPRNSTVALVGESGSGKSVSSLAVMGLLPPDNTIIDPVSSIHFGGRDLLQLSIAERRTMCGKDISMIFQEPMSSLNPVFTVGFQIAEVLRQHMGMNRKQARARTLELLDEVGIPDPNTKIDAYPSQMSGGQQQRVMIAMAIACEPKLLIADEPTTALDVTIQKQIMDLIAALQKKHQMSVLFITHDLGLVGEIADQVIVMRHGEVRETGEVRQVFEAPQDSYTKALLHCRPSLDERPWRLPVIADYMDGKAGPGIEMKQRTRGYTPGDEPVLVVNNLSKSFYTRVGLFGKREFQAVKDVSFTLPRGKTLGVVGESGSGKTTVGLTLLRLHQATGGTAMFHGKDLIAMPNKEYLPYKRRIQIIFQNPYASLNPRFTVGQILLEPMRIHKIGANDQERIAKAYWLLDKVGLPEQAFHRYPHEFSGGQRQRIAIARCLTMQPEILVCDESVSALDVSVQAQVLNLLQDLQDEFGLSYIFISHDLSVVKYIADQVMVMHKGQVVELADSDELYRNPVHPYTRTLLSAIPKGVQL</sequence>
<organism evidence="7 8">
    <name type="scientific">Janthinobacterium svalbardensis</name>
    <dbReference type="NCBI Taxonomy" id="368607"/>
    <lineage>
        <taxon>Bacteria</taxon>
        <taxon>Pseudomonadati</taxon>
        <taxon>Pseudomonadota</taxon>
        <taxon>Betaproteobacteria</taxon>
        <taxon>Burkholderiales</taxon>
        <taxon>Oxalobacteraceae</taxon>
        <taxon>Janthinobacterium</taxon>
    </lineage>
</organism>
<dbReference type="FunFam" id="3.40.50.300:FF:000016">
    <property type="entry name" value="Oligopeptide ABC transporter ATP-binding component"/>
    <property type="match status" value="2"/>
</dbReference>
<feature type="domain" description="ABC transporter" evidence="6">
    <location>
        <begin position="305"/>
        <end position="554"/>
    </location>
</feature>
<dbReference type="InterPro" id="IPR050319">
    <property type="entry name" value="ABC_transp_ATP-bind"/>
</dbReference>
<evidence type="ECO:0000256" key="2">
    <source>
        <dbReference type="ARBA" id="ARBA00022448"/>
    </source>
</evidence>
<evidence type="ECO:0000313" key="7">
    <source>
        <dbReference type="EMBL" id="ATD59898.1"/>
    </source>
</evidence>
<dbReference type="InterPro" id="IPR003593">
    <property type="entry name" value="AAA+_ATPase"/>
</dbReference>
<dbReference type="SUPFAM" id="SSF52540">
    <property type="entry name" value="P-loop containing nucleoside triphosphate hydrolases"/>
    <property type="match status" value="2"/>
</dbReference>
<dbReference type="GO" id="GO:0015833">
    <property type="term" value="P:peptide transport"/>
    <property type="evidence" value="ECO:0007669"/>
    <property type="project" value="InterPro"/>
</dbReference>
<dbReference type="InterPro" id="IPR003439">
    <property type="entry name" value="ABC_transporter-like_ATP-bd"/>
</dbReference>
<dbReference type="PANTHER" id="PTHR43776">
    <property type="entry name" value="TRANSPORT ATP-BINDING PROTEIN"/>
    <property type="match status" value="1"/>
</dbReference>
<dbReference type="KEGG" id="jsv:CNX70_06630"/>
<dbReference type="AlphaFoldDB" id="A0A290WT84"/>
<dbReference type="PROSITE" id="PS50893">
    <property type="entry name" value="ABC_TRANSPORTER_2"/>
    <property type="match status" value="2"/>
</dbReference>
<keyword evidence="3" id="KW-1003">Cell membrane</keyword>
<dbReference type="Pfam" id="PF08352">
    <property type="entry name" value="oligo_HPY"/>
    <property type="match status" value="2"/>
</dbReference>
<dbReference type="EMBL" id="CP023422">
    <property type="protein sequence ID" value="ATD59898.1"/>
    <property type="molecule type" value="Genomic_DNA"/>
</dbReference>
<dbReference type="RefSeq" id="WP_096234049.1">
    <property type="nucleotide sequence ID" value="NZ_CP023422.1"/>
</dbReference>
<dbReference type="Pfam" id="PF00005">
    <property type="entry name" value="ABC_tran"/>
    <property type="match status" value="2"/>
</dbReference>
<keyword evidence="2" id="KW-0813">Transport</keyword>
<keyword evidence="5 7" id="KW-0067">ATP-binding</keyword>
<gene>
    <name evidence="7" type="ORF">CNX70_06630</name>
</gene>
<name>A0A290WT84_9BURK</name>
<dbReference type="SMART" id="SM00382">
    <property type="entry name" value="AAA"/>
    <property type="match status" value="2"/>
</dbReference>
<dbReference type="InterPro" id="IPR013563">
    <property type="entry name" value="Oligopep_ABC_C"/>
</dbReference>
<evidence type="ECO:0000256" key="4">
    <source>
        <dbReference type="ARBA" id="ARBA00022741"/>
    </source>
</evidence>
<dbReference type="InterPro" id="IPR027417">
    <property type="entry name" value="P-loop_NTPase"/>
</dbReference>
<comment type="similarity">
    <text evidence="1">Belongs to the ABC transporter superfamily.</text>
</comment>
<evidence type="ECO:0000256" key="3">
    <source>
        <dbReference type="ARBA" id="ARBA00022475"/>
    </source>
</evidence>
<evidence type="ECO:0000256" key="5">
    <source>
        <dbReference type="ARBA" id="ARBA00022840"/>
    </source>
</evidence>
<keyword evidence="8" id="KW-1185">Reference proteome</keyword>
<reference evidence="7 8" key="1">
    <citation type="submission" date="2017-09" db="EMBL/GenBank/DDBJ databases">
        <title>Complete genome sequence of Janthinobacterium svalbardensis PAMC 27463.</title>
        <authorList>
            <person name="Cho Y.-J."/>
            <person name="Cho A."/>
            <person name="Kim O.-S."/>
            <person name="Lee J.-I."/>
        </authorList>
    </citation>
    <scope>NUCLEOTIDE SEQUENCE [LARGE SCALE GENOMIC DNA]</scope>
    <source>
        <strain evidence="7 8">PAMC 27463</strain>
    </source>
</reference>
<dbReference type="PROSITE" id="PS00211">
    <property type="entry name" value="ABC_TRANSPORTER_1"/>
    <property type="match status" value="2"/>
</dbReference>
<feature type="domain" description="ABC transporter" evidence="6">
    <location>
        <begin position="9"/>
        <end position="260"/>
    </location>
</feature>
<evidence type="ECO:0000259" key="6">
    <source>
        <dbReference type="PROSITE" id="PS50893"/>
    </source>
</evidence>
<keyword evidence="3" id="KW-0472">Membrane</keyword>
<dbReference type="GO" id="GO:0005524">
    <property type="term" value="F:ATP binding"/>
    <property type="evidence" value="ECO:0007669"/>
    <property type="project" value="UniProtKB-KW"/>
</dbReference>
<dbReference type="GO" id="GO:0055085">
    <property type="term" value="P:transmembrane transport"/>
    <property type="evidence" value="ECO:0007669"/>
    <property type="project" value="UniProtKB-ARBA"/>
</dbReference>
<dbReference type="InterPro" id="IPR017871">
    <property type="entry name" value="ABC_transporter-like_CS"/>
</dbReference>
<dbReference type="Gene3D" id="3.40.50.300">
    <property type="entry name" value="P-loop containing nucleotide triphosphate hydrolases"/>
    <property type="match status" value="2"/>
</dbReference>
<evidence type="ECO:0000313" key="8">
    <source>
        <dbReference type="Proteomes" id="UP000218437"/>
    </source>
</evidence>
<accession>A0A290WT84</accession>
<dbReference type="NCBIfam" id="NF007739">
    <property type="entry name" value="PRK10419.1"/>
    <property type="match status" value="2"/>
</dbReference>
<keyword evidence="4" id="KW-0547">Nucleotide-binding</keyword>
<dbReference type="NCBIfam" id="NF008453">
    <property type="entry name" value="PRK11308.1"/>
    <property type="match status" value="2"/>
</dbReference>